<dbReference type="InterPro" id="IPR006145">
    <property type="entry name" value="PsdUridine_synth_RsuA/RluA"/>
</dbReference>
<dbReference type="GO" id="GO:0080036">
    <property type="term" value="P:regulation of cytokinin-activated signaling pathway"/>
    <property type="evidence" value="ECO:0007669"/>
    <property type="project" value="UniProtKB-ARBA"/>
</dbReference>
<feature type="domain" description="Pseudouridine synthase RsuA/RluA-like" evidence="8">
    <location>
        <begin position="693"/>
        <end position="862"/>
    </location>
</feature>
<protein>
    <recommendedName>
        <fullName evidence="6">cis-zeatin O-beta-D-glucosyltransferase</fullName>
        <ecNumber evidence="6">2.4.1.215</ecNumber>
    </recommendedName>
</protein>
<dbReference type="InterPro" id="IPR002213">
    <property type="entry name" value="UDP_glucos_trans"/>
</dbReference>
<keyword evidence="2" id="KW-0328">Glycosyltransferase</keyword>
<dbReference type="SUPFAM" id="SSF53756">
    <property type="entry name" value="UDP-Glycosyltransferase/glycogen phosphorylase"/>
    <property type="match status" value="1"/>
</dbReference>
<comment type="catalytic activity">
    <reaction evidence="4">
        <text>cis-zeatin + UDP-alpha-D-glucose = O-beta-D-glucosyl-cis-zeatin + UDP + H(+)</text>
        <dbReference type="Rhea" id="RHEA:20681"/>
        <dbReference type="ChEBI" id="CHEBI:15378"/>
        <dbReference type="ChEBI" id="CHEBI:29043"/>
        <dbReference type="ChEBI" id="CHEBI:46570"/>
        <dbReference type="ChEBI" id="CHEBI:58223"/>
        <dbReference type="ChEBI" id="CHEBI:58885"/>
        <dbReference type="EC" id="2.4.1.215"/>
    </reaction>
</comment>
<dbReference type="InterPro" id="IPR035595">
    <property type="entry name" value="UDP_glycos_trans_CS"/>
</dbReference>
<evidence type="ECO:0000256" key="4">
    <source>
        <dbReference type="ARBA" id="ARBA00052929"/>
    </source>
</evidence>
<evidence type="ECO:0000256" key="3">
    <source>
        <dbReference type="ARBA" id="ARBA00022679"/>
    </source>
</evidence>
<dbReference type="GO" id="GO:0003723">
    <property type="term" value="F:RNA binding"/>
    <property type="evidence" value="ECO:0007669"/>
    <property type="project" value="InterPro"/>
</dbReference>
<dbReference type="InterPro" id="IPR058980">
    <property type="entry name" value="Glyco_transf_N"/>
</dbReference>
<dbReference type="GO" id="GO:0001522">
    <property type="term" value="P:pseudouridine synthesis"/>
    <property type="evidence" value="ECO:0007669"/>
    <property type="project" value="InterPro"/>
</dbReference>
<dbReference type="Gene3D" id="3.30.2350.10">
    <property type="entry name" value="Pseudouridine synthase"/>
    <property type="match status" value="1"/>
</dbReference>
<keyword evidence="11" id="KW-1185">Reference proteome</keyword>
<dbReference type="InterPro" id="IPR020103">
    <property type="entry name" value="PsdUridine_synth_cat_dom_sf"/>
</dbReference>
<dbReference type="EMBL" id="CP144747">
    <property type="protein sequence ID" value="WVZ66958.1"/>
    <property type="molecule type" value="Genomic_DNA"/>
</dbReference>
<evidence type="ECO:0000256" key="6">
    <source>
        <dbReference type="ARBA" id="ARBA00066820"/>
    </source>
</evidence>
<evidence type="ECO:0000259" key="8">
    <source>
        <dbReference type="Pfam" id="PF00849"/>
    </source>
</evidence>
<sequence>MDSGSTVAVVTVPFPAQGHLNQLLHLSLLLASRGLPVHFAAPEPHLREARARLHGWGDSDGSVRFRALDIPAHDSPAPDPSSPFPSHMQPLFEAFCAGARAPLASLLRDLSASHRRVVVLHDRMAAFAAGEAARLPNGEAIGVHCLAASYNVGWAVPGHALLRAHDLVFHPPDACATEEFVALARRMGQERRRAPGAGMVVNTCRALEGEFLDVLAGIPSSDGRRLFAVGPLNPVLLPDPDASRSAGRHECLDWLDAQPPSSVLYVSFGTTSSLREEQVRELAAALRDSGRRFVWVLRDADRADMRRGEESRLAAAAASELGDATGLLLTGWAPQLEILAHGATAAFMSHCGWNSTVESLSHGKPILAWPMHSDQPWNAELACKYLRAGVLVRPWERRHDATPAAAIRQAIETVMASDEGVEMRRRASALGEAVRAAVAEGGSSRQDLEELVAYVTSSPAKHQASSNVPKPQKPNHSAAAAAAAARRDAEAGGLGRPPPPAAMAPPLPTHSPPTASPLLLSAPHHPLSPTPLLPTIPFHASRSRRSRGRGPSNHTCMIGSCRAPCKTTLQESSTSSLGRTRWQPISSRGLLTFLLYLIKFGAVYYALVAPQPPPYASPEHFRLFREVTEPSLLRRRASIKGKTVREAQKTFRVTDPNQRLEAGTYLRVHVHPKRFPRCYEIDWKSRVIAVADDYVVLDKPAATSVGGATDNIEESCAVFTSRALGLEAPLLTTHQIDNCSEGCVVFSKTKEFCSVFHGLIREKQVKKLYLALTTAPVPTGIMTHYMRPVNRAPRLVSEDHIGGWHLCQMEVLDCKKVPWPSSLIRKVHKVNDCGWPQQEAAYECKINLLTGKTHQIRAQLAAIGTPIIGDSAYMTAAMAAIVNPRINPFSRERLSYNSEEEKEAAVEAWIAAHGKEPKSVIGLQASEISWDYEGKHHSYKAKTPWWRQDSAESDLV</sequence>
<gene>
    <name evidence="10" type="ORF">U9M48_016108</name>
</gene>
<dbReference type="PANTHER" id="PTHR48044">
    <property type="entry name" value="GLYCOSYLTRANSFERASE"/>
    <property type="match status" value="1"/>
</dbReference>
<evidence type="ECO:0000256" key="2">
    <source>
        <dbReference type="ARBA" id="ARBA00022676"/>
    </source>
</evidence>
<evidence type="ECO:0000259" key="9">
    <source>
        <dbReference type="Pfam" id="PF26168"/>
    </source>
</evidence>
<evidence type="ECO:0000256" key="5">
    <source>
        <dbReference type="ARBA" id="ARBA00057380"/>
    </source>
</evidence>
<evidence type="ECO:0000256" key="1">
    <source>
        <dbReference type="ARBA" id="ARBA00009995"/>
    </source>
</evidence>
<dbReference type="PROSITE" id="PS00375">
    <property type="entry name" value="UDPGT"/>
    <property type="match status" value="1"/>
</dbReference>
<name>A0AAQ3WMI1_PASNO</name>
<feature type="compositionally biased region" description="Pro residues" evidence="7">
    <location>
        <begin position="496"/>
        <end position="515"/>
    </location>
</feature>
<organism evidence="10 11">
    <name type="scientific">Paspalum notatum var. saurae</name>
    <dbReference type="NCBI Taxonomy" id="547442"/>
    <lineage>
        <taxon>Eukaryota</taxon>
        <taxon>Viridiplantae</taxon>
        <taxon>Streptophyta</taxon>
        <taxon>Embryophyta</taxon>
        <taxon>Tracheophyta</taxon>
        <taxon>Spermatophyta</taxon>
        <taxon>Magnoliopsida</taxon>
        <taxon>Liliopsida</taxon>
        <taxon>Poales</taxon>
        <taxon>Poaceae</taxon>
        <taxon>PACMAD clade</taxon>
        <taxon>Panicoideae</taxon>
        <taxon>Andropogonodae</taxon>
        <taxon>Paspaleae</taxon>
        <taxon>Paspalinae</taxon>
        <taxon>Paspalum</taxon>
    </lineage>
</organism>
<evidence type="ECO:0000313" key="11">
    <source>
        <dbReference type="Proteomes" id="UP001341281"/>
    </source>
</evidence>
<feature type="compositionally biased region" description="Polar residues" evidence="7">
    <location>
        <begin position="460"/>
        <end position="469"/>
    </location>
</feature>
<reference evidence="10 11" key="1">
    <citation type="submission" date="2024-02" db="EMBL/GenBank/DDBJ databases">
        <title>High-quality chromosome-scale genome assembly of Pensacola bahiagrass (Paspalum notatum Flugge var. saurae).</title>
        <authorList>
            <person name="Vega J.M."/>
            <person name="Podio M."/>
            <person name="Orjuela J."/>
            <person name="Siena L.A."/>
            <person name="Pessino S.C."/>
            <person name="Combes M.C."/>
            <person name="Mariac C."/>
            <person name="Albertini E."/>
            <person name="Pupilli F."/>
            <person name="Ortiz J.P.A."/>
            <person name="Leblanc O."/>
        </authorList>
    </citation>
    <scope>NUCLEOTIDE SEQUENCE [LARGE SCALE GENOMIC DNA]</scope>
    <source>
        <strain evidence="10">R1</strain>
        <tissue evidence="10">Leaf</tissue>
    </source>
</reference>
<comment type="similarity">
    <text evidence="1">Belongs to the UDP-glycosyltransferase family.</text>
</comment>
<dbReference type="Pfam" id="PF00201">
    <property type="entry name" value="UDPGT"/>
    <property type="match status" value="1"/>
</dbReference>
<feature type="region of interest" description="Disordered" evidence="7">
    <location>
        <begin position="460"/>
        <end position="555"/>
    </location>
</feature>
<dbReference type="EC" id="2.4.1.215" evidence="6"/>
<dbReference type="GO" id="GO:0009982">
    <property type="term" value="F:pseudouridine synthase activity"/>
    <property type="evidence" value="ECO:0007669"/>
    <property type="project" value="InterPro"/>
</dbReference>
<dbReference type="AlphaFoldDB" id="A0AAQ3WMI1"/>
<dbReference type="CDD" id="cd02869">
    <property type="entry name" value="PseudoU_synth_RluA_like"/>
    <property type="match status" value="1"/>
</dbReference>
<dbReference type="Gene3D" id="3.40.50.2000">
    <property type="entry name" value="Glycogen Phosphorylase B"/>
    <property type="match status" value="2"/>
</dbReference>
<proteinExistence type="inferred from homology"/>
<comment type="function">
    <text evidence="5">Utilizes UDP-glucose as the sugar donor and catalyzes the formation of O-beta-D-glucosyl-cis-zeatin from cis-zeatin. May regulate active versus storage forms of cytokinins and could have an impact on seed growth.</text>
</comment>
<feature type="compositionally biased region" description="Low complexity" evidence="7">
    <location>
        <begin position="516"/>
        <end position="525"/>
    </location>
</feature>
<dbReference type="CDD" id="cd03784">
    <property type="entry name" value="GT1_Gtf-like"/>
    <property type="match status" value="1"/>
</dbReference>
<dbReference type="FunFam" id="3.40.50.2000:FF:000060">
    <property type="entry name" value="Glycosyltransferase"/>
    <property type="match status" value="1"/>
</dbReference>
<dbReference type="FunFam" id="3.40.50.2000:FF:000117">
    <property type="entry name" value="Glycosyltransferase"/>
    <property type="match status" value="1"/>
</dbReference>
<feature type="domain" description="Glycosyltransferase N-terminal" evidence="9">
    <location>
        <begin position="6"/>
        <end position="234"/>
    </location>
</feature>
<dbReference type="Proteomes" id="UP001341281">
    <property type="component" value="Chromosome 03"/>
</dbReference>
<accession>A0AAQ3WMI1</accession>
<keyword evidence="3" id="KW-0808">Transferase</keyword>
<dbReference type="Pfam" id="PF26168">
    <property type="entry name" value="Glyco_transf_N"/>
    <property type="match status" value="1"/>
</dbReference>
<dbReference type="SUPFAM" id="SSF55120">
    <property type="entry name" value="Pseudouridine synthase"/>
    <property type="match status" value="1"/>
</dbReference>
<dbReference type="GO" id="GO:0050502">
    <property type="term" value="F:cis-zeatin O-beta-D-glucosyltransferase activity"/>
    <property type="evidence" value="ECO:0007669"/>
    <property type="project" value="UniProtKB-EC"/>
</dbReference>
<dbReference type="PANTHER" id="PTHR48044:SF59">
    <property type="entry name" value="GLYCOSYLTRANSFERASE"/>
    <property type="match status" value="1"/>
</dbReference>
<evidence type="ECO:0000313" key="10">
    <source>
        <dbReference type="EMBL" id="WVZ66958.1"/>
    </source>
</evidence>
<dbReference type="Pfam" id="PF00849">
    <property type="entry name" value="PseudoU_synth_2"/>
    <property type="match status" value="1"/>
</dbReference>
<evidence type="ECO:0000256" key="7">
    <source>
        <dbReference type="SAM" id="MobiDB-lite"/>
    </source>
</evidence>